<name>A0ABQ3R167_9ACTN</name>
<dbReference type="EMBL" id="BNDY01000019">
    <property type="protein sequence ID" value="GHI43268.1"/>
    <property type="molecule type" value="Genomic_DNA"/>
</dbReference>
<dbReference type="EMBL" id="BNDY01000019">
    <property type="protein sequence ID" value="GHI43257.1"/>
    <property type="molecule type" value="Genomic_DNA"/>
</dbReference>
<evidence type="ECO:0000256" key="1">
    <source>
        <dbReference type="SAM" id="MobiDB-lite"/>
    </source>
</evidence>
<gene>
    <name evidence="2" type="ORF">Sviol_76650</name>
    <name evidence="3" type="ORF">Sviol_76760</name>
</gene>
<evidence type="ECO:0000313" key="3">
    <source>
        <dbReference type="EMBL" id="GHI43268.1"/>
    </source>
</evidence>
<organism evidence="3 4">
    <name type="scientific">Streptomyces violascens</name>
    <dbReference type="NCBI Taxonomy" id="67381"/>
    <lineage>
        <taxon>Bacteria</taxon>
        <taxon>Bacillati</taxon>
        <taxon>Actinomycetota</taxon>
        <taxon>Actinomycetes</taxon>
        <taxon>Kitasatosporales</taxon>
        <taxon>Streptomycetaceae</taxon>
        <taxon>Streptomyces</taxon>
    </lineage>
</organism>
<accession>A0ABQ3R167</accession>
<comment type="caution">
    <text evidence="3">The sequence shown here is derived from an EMBL/GenBank/DDBJ whole genome shotgun (WGS) entry which is preliminary data.</text>
</comment>
<reference evidence="3" key="1">
    <citation type="submission" date="2024-05" db="EMBL/GenBank/DDBJ databases">
        <title>Whole genome shotgun sequence of Streptomyces violascens NBRC 12920.</title>
        <authorList>
            <person name="Komaki H."/>
            <person name="Tamura T."/>
        </authorList>
    </citation>
    <scope>NUCLEOTIDE SEQUENCE</scope>
    <source>
        <strain evidence="3">NBRC 12920</strain>
    </source>
</reference>
<dbReference type="Proteomes" id="UP001050808">
    <property type="component" value="Unassembled WGS sequence"/>
</dbReference>
<proteinExistence type="predicted"/>
<keyword evidence="4" id="KW-1185">Reference proteome</keyword>
<protein>
    <submittedName>
        <fullName evidence="3">Uncharacterized protein</fullName>
    </submittedName>
</protein>
<evidence type="ECO:0000313" key="4">
    <source>
        <dbReference type="Proteomes" id="UP001050808"/>
    </source>
</evidence>
<evidence type="ECO:0000313" key="2">
    <source>
        <dbReference type="EMBL" id="GHI43257.1"/>
    </source>
</evidence>
<feature type="region of interest" description="Disordered" evidence="1">
    <location>
        <begin position="1"/>
        <end position="38"/>
    </location>
</feature>
<sequence length="82" mass="9219">MASPYRGPLTIPYGPGKRALTGREAGPDRMGKRHLGTRPVFRAPPFGWMRPGARRPDWLRPVEQCVADLPWNAMELPIPVPF</sequence>